<dbReference type="PROSITE" id="PS50244">
    <property type="entry name" value="S5A_REDUCTASE"/>
    <property type="match status" value="1"/>
</dbReference>
<dbReference type="Proteomes" id="UP000824469">
    <property type="component" value="Unassembled WGS sequence"/>
</dbReference>
<feature type="domain" description="3-oxo-5-alpha-steroid 4-dehydrogenase C-terminal" evidence="7">
    <location>
        <begin position="156"/>
        <end position="202"/>
    </location>
</feature>
<evidence type="ECO:0000256" key="4">
    <source>
        <dbReference type="ARBA" id="ARBA00022989"/>
    </source>
</evidence>
<comment type="subcellular location">
    <subcellularLocation>
        <location evidence="1">Membrane</location>
        <topology evidence="1">Multi-pass membrane protein</topology>
    </subcellularLocation>
</comment>
<accession>A0AA38GXV9</accession>
<evidence type="ECO:0000256" key="2">
    <source>
        <dbReference type="ARBA" id="ARBA00007742"/>
    </source>
</evidence>
<dbReference type="GO" id="GO:0016627">
    <property type="term" value="F:oxidoreductase activity, acting on the CH-CH group of donors"/>
    <property type="evidence" value="ECO:0007669"/>
    <property type="project" value="InterPro"/>
</dbReference>
<dbReference type="OMA" id="HHILFQN"/>
<gene>
    <name evidence="8" type="ORF">KI387_003587</name>
</gene>
<feature type="transmembrane region" description="Helical" evidence="6">
    <location>
        <begin position="158"/>
        <end position="175"/>
    </location>
</feature>
<dbReference type="EMBL" id="JAHRHJ020000001">
    <property type="protein sequence ID" value="KAH9331479.1"/>
    <property type="molecule type" value="Genomic_DNA"/>
</dbReference>
<dbReference type="InterPro" id="IPR039357">
    <property type="entry name" value="SRD5A/TECR"/>
</dbReference>
<name>A0AA38GXV9_TAXCH</name>
<organism evidence="8 9">
    <name type="scientific">Taxus chinensis</name>
    <name type="common">Chinese yew</name>
    <name type="synonym">Taxus wallichiana var. chinensis</name>
    <dbReference type="NCBI Taxonomy" id="29808"/>
    <lineage>
        <taxon>Eukaryota</taxon>
        <taxon>Viridiplantae</taxon>
        <taxon>Streptophyta</taxon>
        <taxon>Embryophyta</taxon>
        <taxon>Tracheophyta</taxon>
        <taxon>Spermatophyta</taxon>
        <taxon>Pinopsida</taxon>
        <taxon>Pinidae</taxon>
        <taxon>Conifers II</taxon>
        <taxon>Cupressales</taxon>
        <taxon>Taxaceae</taxon>
        <taxon>Taxus</taxon>
    </lineage>
</organism>
<keyword evidence="4 6" id="KW-1133">Transmembrane helix</keyword>
<evidence type="ECO:0000313" key="8">
    <source>
        <dbReference type="EMBL" id="KAH9331479.1"/>
    </source>
</evidence>
<evidence type="ECO:0000256" key="6">
    <source>
        <dbReference type="SAM" id="Phobius"/>
    </source>
</evidence>
<dbReference type="PANTHER" id="PTHR10556">
    <property type="entry name" value="3-OXO-5-ALPHA-STEROID 4-DEHYDROGENASE"/>
    <property type="match status" value="1"/>
</dbReference>
<comment type="similarity">
    <text evidence="2">Belongs to the steroid 5-alpha reductase family.</text>
</comment>
<dbReference type="Pfam" id="PF02544">
    <property type="entry name" value="Steroid_dh"/>
    <property type="match status" value="1"/>
</dbReference>
<evidence type="ECO:0000313" key="9">
    <source>
        <dbReference type="Proteomes" id="UP000824469"/>
    </source>
</evidence>
<comment type="caution">
    <text evidence="8">The sequence shown here is derived from an EMBL/GenBank/DDBJ whole genome shotgun (WGS) entry which is preliminary data.</text>
</comment>
<dbReference type="InterPro" id="IPR001104">
    <property type="entry name" value="3-oxo-5_a-steroid_4-DH_C"/>
</dbReference>
<dbReference type="GO" id="GO:0016020">
    <property type="term" value="C:membrane"/>
    <property type="evidence" value="ECO:0007669"/>
    <property type="project" value="UniProtKB-SubCell"/>
</dbReference>
<proteinExistence type="inferred from homology"/>
<dbReference type="PANTHER" id="PTHR10556:SF35">
    <property type="entry name" value="3-OXO-5-ALPHA-STEROID 4-DEHYDROGENASE FAMILY PROTEIN"/>
    <property type="match status" value="1"/>
</dbReference>
<dbReference type="AlphaFoldDB" id="A0AA38GXV9"/>
<keyword evidence="9" id="KW-1185">Reference proteome</keyword>
<feature type="transmembrane region" description="Helical" evidence="6">
    <location>
        <begin position="67"/>
        <end position="84"/>
    </location>
</feature>
<evidence type="ECO:0000256" key="1">
    <source>
        <dbReference type="ARBA" id="ARBA00004141"/>
    </source>
</evidence>
<reference evidence="8 9" key="1">
    <citation type="journal article" date="2021" name="Nat. Plants">
        <title>The Taxus genome provides insights into paclitaxel biosynthesis.</title>
        <authorList>
            <person name="Xiong X."/>
            <person name="Gou J."/>
            <person name="Liao Q."/>
            <person name="Li Y."/>
            <person name="Zhou Q."/>
            <person name="Bi G."/>
            <person name="Li C."/>
            <person name="Du R."/>
            <person name="Wang X."/>
            <person name="Sun T."/>
            <person name="Guo L."/>
            <person name="Liang H."/>
            <person name="Lu P."/>
            <person name="Wu Y."/>
            <person name="Zhang Z."/>
            <person name="Ro D.K."/>
            <person name="Shang Y."/>
            <person name="Huang S."/>
            <person name="Yan J."/>
        </authorList>
    </citation>
    <scope>NUCLEOTIDE SEQUENCE [LARGE SCALE GENOMIC DNA]</scope>
    <source>
        <strain evidence="8">Ta-2019</strain>
    </source>
</reference>
<keyword evidence="5 6" id="KW-0472">Membrane</keyword>
<sequence length="202" mass="22023">MAHLLQQILFQSPPSLYLKAAGVSTLLGGFQAAYSEVKGANLTYSKFSSSKEVVEPGKRISSRNGMLICYAPSLIASSVWLLTAMTGAGAGPRLLLLGSAFSIHFLKRELEVLFLHRYSGDMPLQTALLISSSYFFQTVNVLYAQQLSEGTRPPAIDMMWIGLVLFCIGIGGNFYHHYLLSRLRKDGEGGYVIPHGGLFGLV</sequence>
<feature type="non-terminal residue" evidence="8">
    <location>
        <position position="1"/>
    </location>
</feature>
<keyword evidence="3 6" id="KW-0812">Transmembrane</keyword>
<evidence type="ECO:0000256" key="3">
    <source>
        <dbReference type="ARBA" id="ARBA00022692"/>
    </source>
</evidence>
<protein>
    <recommendedName>
        <fullName evidence="7">3-oxo-5-alpha-steroid 4-dehydrogenase C-terminal domain-containing protein</fullName>
    </recommendedName>
</protein>
<dbReference type="GO" id="GO:0006629">
    <property type="term" value="P:lipid metabolic process"/>
    <property type="evidence" value="ECO:0007669"/>
    <property type="project" value="InterPro"/>
</dbReference>
<evidence type="ECO:0000256" key="5">
    <source>
        <dbReference type="ARBA" id="ARBA00023136"/>
    </source>
</evidence>
<evidence type="ECO:0000259" key="7">
    <source>
        <dbReference type="Pfam" id="PF02544"/>
    </source>
</evidence>